<protein>
    <submittedName>
        <fullName evidence="2">Uncharacterized protein</fullName>
    </submittedName>
</protein>
<feature type="compositionally biased region" description="Basic residues" evidence="1">
    <location>
        <begin position="41"/>
        <end position="55"/>
    </location>
</feature>
<sequence>DALPRLPCRHLRRALARAAARAGRLRHRPVPPCHEPARPAGGRRHGCGGRRHPARRGRDERRVHPAGGDAAGRRRAVAPRLFPGLTDRRLAAPTPTPGHPAPAVGASGKWRSHLRTGPPRRRLERPRAGFRQPRARGSQARAAAGLRLAGAPQPVARPAGARAAAADRQAHSRAHRHAAHLPSAAPVRPRCRGRRAAAPPGRLHRRQRRALRPAGRLRPRAASSAAAADRGPPRPGRVQAAQL</sequence>
<organism evidence="2">
    <name type="scientific">uncultured Sphingomonas sp</name>
    <dbReference type="NCBI Taxonomy" id="158754"/>
    <lineage>
        <taxon>Bacteria</taxon>
        <taxon>Pseudomonadati</taxon>
        <taxon>Pseudomonadota</taxon>
        <taxon>Alphaproteobacteria</taxon>
        <taxon>Sphingomonadales</taxon>
        <taxon>Sphingomonadaceae</taxon>
        <taxon>Sphingomonas</taxon>
        <taxon>environmental samples</taxon>
    </lineage>
</organism>
<feature type="compositionally biased region" description="Low complexity" evidence="1">
    <location>
        <begin position="131"/>
        <end position="167"/>
    </location>
</feature>
<feature type="non-terminal residue" evidence="2">
    <location>
        <position position="1"/>
    </location>
</feature>
<gene>
    <name evidence="2" type="ORF">AVDCRST_MAG31-2425</name>
</gene>
<reference evidence="2" key="1">
    <citation type="submission" date="2020-02" db="EMBL/GenBank/DDBJ databases">
        <authorList>
            <person name="Meier V. D."/>
        </authorList>
    </citation>
    <scope>NUCLEOTIDE SEQUENCE</scope>
    <source>
        <strain evidence="2">AVDCRST_MAG31</strain>
    </source>
</reference>
<evidence type="ECO:0000256" key="1">
    <source>
        <dbReference type="SAM" id="MobiDB-lite"/>
    </source>
</evidence>
<proteinExistence type="predicted"/>
<feature type="compositionally biased region" description="Basic residues" evidence="1">
    <location>
        <begin position="202"/>
        <end position="219"/>
    </location>
</feature>
<feature type="compositionally biased region" description="Basic residues" evidence="1">
    <location>
        <begin position="110"/>
        <end position="124"/>
    </location>
</feature>
<dbReference type="AlphaFoldDB" id="A0A6J4TT82"/>
<name>A0A6J4TT82_9SPHN</name>
<feature type="compositionally biased region" description="Low complexity" evidence="1">
    <location>
        <begin position="220"/>
        <end position="230"/>
    </location>
</feature>
<dbReference type="EMBL" id="CADCWA010000186">
    <property type="protein sequence ID" value="CAA9531416.1"/>
    <property type="molecule type" value="Genomic_DNA"/>
</dbReference>
<accession>A0A6J4TT82</accession>
<feature type="region of interest" description="Disordered" evidence="1">
    <location>
        <begin position="27"/>
        <end position="73"/>
    </location>
</feature>
<feature type="non-terminal residue" evidence="2">
    <location>
        <position position="243"/>
    </location>
</feature>
<evidence type="ECO:0000313" key="2">
    <source>
        <dbReference type="EMBL" id="CAA9531416.1"/>
    </source>
</evidence>
<feature type="region of interest" description="Disordered" evidence="1">
    <location>
        <begin position="87"/>
        <end position="243"/>
    </location>
</feature>